<name>A0A1I2UEM8_9HYPH</name>
<feature type="transmembrane region" description="Helical" evidence="1">
    <location>
        <begin position="97"/>
        <end position="115"/>
    </location>
</feature>
<keyword evidence="1" id="KW-0812">Transmembrane</keyword>
<feature type="transmembrane region" description="Helical" evidence="1">
    <location>
        <begin position="127"/>
        <end position="151"/>
    </location>
</feature>
<evidence type="ECO:0000313" key="3">
    <source>
        <dbReference type="Proteomes" id="UP000199229"/>
    </source>
</evidence>
<keyword evidence="3" id="KW-1185">Reference proteome</keyword>
<gene>
    <name evidence="2" type="ORF">SAMN05192565_10977</name>
</gene>
<evidence type="ECO:0000256" key="1">
    <source>
        <dbReference type="SAM" id="Phobius"/>
    </source>
</evidence>
<proteinExistence type="predicted"/>
<dbReference type="Proteomes" id="UP000199229">
    <property type="component" value="Unassembled WGS sequence"/>
</dbReference>
<keyword evidence="1" id="KW-0472">Membrane</keyword>
<dbReference type="OrthoDB" id="8455876at2"/>
<keyword evidence="1" id="KW-1133">Transmembrane helix</keyword>
<reference evidence="3" key="1">
    <citation type="submission" date="2016-10" db="EMBL/GenBank/DDBJ databases">
        <authorList>
            <person name="Varghese N."/>
            <person name="Submissions S."/>
        </authorList>
    </citation>
    <scope>NUCLEOTIDE SEQUENCE [LARGE SCALE GENOMIC DNA]</scope>
    <source>
        <strain evidence="3">Gh-105</strain>
    </source>
</reference>
<dbReference type="EMBL" id="FOPM01000009">
    <property type="protein sequence ID" value="SFG73306.1"/>
    <property type="molecule type" value="Genomic_DNA"/>
</dbReference>
<sequence length="162" mass="16550">MRFLGRLFVGSLALVLAIPCGALVLGLGAMLDPVSREVLGSLGLVGLFAGLNDLASGVGPETILFALAAFARALFLLLVVPPVLVAVLGETLNWRGAIGYGAGTGLLTALVPWLARGAVRMGDPQVLALEGRITAILFLTGAASGLVYWLVAGRFGPRDGAV</sequence>
<organism evidence="2 3">
    <name type="scientific">Methylobacterium gossipiicola</name>
    <dbReference type="NCBI Taxonomy" id="582675"/>
    <lineage>
        <taxon>Bacteria</taxon>
        <taxon>Pseudomonadati</taxon>
        <taxon>Pseudomonadota</taxon>
        <taxon>Alphaproteobacteria</taxon>
        <taxon>Hyphomicrobiales</taxon>
        <taxon>Methylobacteriaceae</taxon>
        <taxon>Methylobacterium</taxon>
    </lineage>
</organism>
<dbReference type="RefSeq" id="WP_091971425.1">
    <property type="nucleotide sequence ID" value="NZ_FOPM01000009.1"/>
</dbReference>
<feature type="transmembrane region" description="Helical" evidence="1">
    <location>
        <begin position="62"/>
        <end position="85"/>
    </location>
</feature>
<dbReference type="AlphaFoldDB" id="A0A1I2UEM8"/>
<dbReference type="STRING" id="582675.SAMN05192565_10977"/>
<accession>A0A1I2UEM8</accession>
<protein>
    <submittedName>
        <fullName evidence="2">Uncharacterized protein</fullName>
    </submittedName>
</protein>
<evidence type="ECO:0000313" key="2">
    <source>
        <dbReference type="EMBL" id="SFG73306.1"/>
    </source>
</evidence>